<dbReference type="PANTHER" id="PTHR30576">
    <property type="entry name" value="COLANIC BIOSYNTHESIS UDP-GLUCOSE LIPID CARRIER TRANSFERASE"/>
    <property type="match status" value="1"/>
</dbReference>
<feature type="transmembrane region" description="Helical" evidence="7">
    <location>
        <begin position="120"/>
        <end position="141"/>
    </location>
</feature>
<dbReference type="Proteomes" id="UP000319783">
    <property type="component" value="Unassembled WGS sequence"/>
</dbReference>
<evidence type="ECO:0000259" key="8">
    <source>
        <dbReference type="Pfam" id="PF02397"/>
    </source>
</evidence>
<dbReference type="SUPFAM" id="SSF51735">
    <property type="entry name" value="NAD(P)-binding Rossmann-fold domains"/>
    <property type="match status" value="1"/>
</dbReference>
<dbReference type="AlphaFoldDB" id="A0A533QFG3"/>
<dbReference type="PANTHER" id="PTHR30576:SF10">
    <property type="entry name" value="SLL5057 PROTEIN"/>
    <property type="match status" value="1"/>
</dbReference>
<reference evidence="9 10" key="1">
    <citation type="submission" date="2019-04" db="EMBL/GenBank/DDBJ databases">
        <title>Genome of a novel bacterium Candidatus Jettenia ecosi reconstructed from metagenome of an anammox bioreactor.</title>
        <authorList>
            <person name="Mardanov A.V."/>
            <person name="Beletsky A.V."/>
            <person name="Ravin N.V."/>
            <person name="Botchkova E.A."/>
            <person name="Litti Y.V."/>
            <person name="Nozhevnikova A.N."/>
        </authorList>
    </citation>
    <scope>NUCLEOTIDE SEQUENCE [LARGE SCALE GENOMIC DNA]</scope>
    <source>
        <strain evidence="9">J2</strain>
    </source>
</reference>
<dbReference type="InterPro" id="IPR036291">
    <property type="entry name" value="NAD(P)-bd_dom_sf"/>
</dbReference>
<feature type="transmembrane region" description="Helical" evidence="7">
    <location>
        <begin position="88"/>
        <end position="108"/>
    </location>
</feature>
<dbReference type="InterPro" id="IPR017475">
    <property type="entry name" value="EPS_sugar_tfrase"/>
</dbReference>
<dbReference type="Pfam" id="PF13727">
    <property type="entry name" value="CoA_binding_3"/>
    <property type="match status" value="1"/>
</dbReference>
<feature type="transmembrane region" description="Helical" evidence="7">
    <location>
        <begin position="18"/>
        <end position="43"/>
    </location>
</feature>
<dbReference type="InterPro" id="IPR003362">
    <property type="entry name" value="Bact_transf"/>
</dbReference>
<gene>
    <name evidence="9" type="ORF">JETT_0154</name>
</gene>
<protein>
    <submittedName>
        <fullName evidence="9">Undecaprenyl-phosphate galactosephosphotransferase</fullName>
    </submittedName>
</protein>
<dbReference type="Gene3D" id="3.40.50.720">
    <property type="entry name" value="NAD(P)-binding Rossmann-like Domain"/>
    <property type="match status" value="1"/>
</dbReference>
<evidence type="ECO:0000256" key="6">
    <source>
        <dbReference type="ARBA" id="ARBA00023136"/>
    </source>
</evidence>
<keyword evidence="4 7" id="KW-0812">Transmembrane</keyword>
<feature type="transmembrane region" description="Helical" evidence="7">
    <location>
        <begin position="55"/>
        <end position="76"/>
    </location>
</feature>
<evidence type="ECO:0000256" key="7">
    <source>
        <dbReference type="SAM" id="Phobius"/>
    </source>
</evidence>
<keyword evidence="6 7" id="KW-0472">Membrane</keyword>
<evidence type="ECO:0000256" key="5">
    <source>
        <dbReference type="ARBA" id="ARBA00022989"/>
    </source>
</evidence>
<keyword evidence="5 7" id="KW-1133">Transmembrane helix</keyword>
<name>A0A533QFG3_9BACT</name>
<evidence type="ECO:0000256" key="1">
    <source>
        <dbReference type="ARBA" id="ARBA00004141"/>
    </source>
</evidence>
<comment type="caution">
    <text evidence="9">The sequence shown here is derived from an EMBL/GenBank/DDBJ whole genome shotgun (WGS) entry which is preliminary data.</text>
</comment>
<evidence type="ECO:0000256" key="4">
    <source>
        <dbReference type="ARBA" id="ARBA00022692"/>
    </source>
</evidence>
<evidence type="ECO:0000256" key="2">
    <source>
        <dbReference type="ARBA" id="ARBA00006464"/>
    </source>
</evidence>
<feature type="transmembrane region" description="Helical" evidence="7">
    <location>
        <begin position="287"/>
        <end position="309"/>
    </location>
</feature>
<dbReference type="NCBIfam" id="TIGR03025">
    <property type="entry name" value="EPS_sugtrans"/>
    <property type="match status" value="1"/>
</dbReference>
<evidence type="ECO:0000313" key="9">
    <source>
        <dbReference type="EMBL" id="TLD43523.1"/>
    </source>
</evidence>
<dbReference type="GO" id="GO:0016020">
    <property type="term" value="C:membrane"/>
    <property type="evidence" value="ECO:0007669"/>
    <property type="project" value="UniProtKB-SubCell"/>
</dbReference>
<dbReference type="EMBL" id="SULG01000002">
    <property type="protein sequence ID" value="TLD43523.1"/>
    <property type="molecule type" value="Genomic_DNA"/>
</dbReference>
<comment type="subcellular location">
    <subcellularLocation>
        <location evidence="1">Membrane</location>
        <topology evidence="1">Multi-pass membrane protein</topology>
    </subcellularLocation>
</comment>
<feature type="domain" description="Bacterial sugar transferase" evidence="8">
    <location>
        <begin position="285"/>
        <end position="473"/>
    </location>
</feature>
<dbReference type="GO" id="GO:0016780">
    <property type="term" value="F:phosphotransferase activity, for other substituted phosphate groups"/>
    <property type="evidence" value="ECO:0007669"/>
    <property type="project" value="TreeGrafter"/>
</dbReference>
<evidence type="ECO:0000256" key="3">
    <source>
        <dbReference type="ARBA" id="ARBA00022679"/>
    </source>
</evidence>
<sequence length="479" mass="55320">MCFSPCHINSAMLKEHYVIFRGLMTFSDMCIVFATFFLGFYLRKHPNGYYQMSDYLILIPILLIIWGVLLYCFGMYNSFRTKHISDVLFIVIEAALVGCSLFGSFIFITKMNSVSRLHIVYSFLFAVMFISIEKIALIQFFRYQRKKGFNTRNILIVGTGVRAQHLINLINNHPEWGIRIIGLVDNDTTKINTMICGYKVIGSFNDVSDILHNCVVDEVIFVVPRSWLSKIEKIMSMCEIEGLKVSVALDLFELKLSKAKYSNLEKLPLLTFESTPDKLLHLFIKRLFDLGISTTALVLSSPVFALAAITVKMTSRGHIFFKQQRCSLNGRTFTMYKFRTMVEDAESKLNDLLKYNEMKGPAFKMKNDPRVTRVGKFLRKFSIDELPQLWSVFKGDMSLVGPRPPIPNEVSKYEPWQRRRLSMRPGLTCLWQACGRNKITDFNEWMRLDLTYIDNWSLWLDCKILLKTLPVVLFGVGAK</sequence>
<evidence type="ECO:0000313" key="10">
    <source>
        <dbReference type="Proteomes" id="UP000319783"/>
    </source>
</evidence>
<accession>A0A533QFG3</accession>
<comment type="similarity">
    <text evidence="2">Belongs to the bacterial sugar transferase family.</text>
</comment>
<keyword evidence="3 9" id="KW-0808">Transferase</keyword>
<proteinExistence type="inferred from homology"/>
<organism evidence="9 10">
    <name type="scientific">Candidatus Jettenia ecosi</name>
    <dbReference type="NCBI Taxonomy" id="2494326"/>
    <lineage>
        <taxon>Bacteria</taxon>
        <taxon>Pseudomonadati</taxon>
        <taxon>Planctomycetota</taxon>
        <taxon>Candidatus Brocadiia</taxon>
        <taxon>Candidatus Brocadiales</taxon>
        <taxon>Candidatus Brocadiaceae</taxon>
        <taxon>Candidatus Jettenia</taxon>
    </lineage>
</organism>
<dbReference type="Pfam" id="PF02397">
    <property type="entry name" value="Bac_transf"/>
    <property type="match status" value="1"/>
</dbReference>